<keyword evidence="3" id="KW-1185">Reference proteome</keyword>
<dbReference type="RefSeq" id="WP_213104494.1">
    <property type="nucleotide sequence ID" value="NZ_JAGYPM010000008.1"/>
</dbReference>
<dbReference type="Gene3D" id="3.10.450.50">
    <property type="match status" value="1"/>
</dbReference>
<organism evidence="2 3">
    <name type="scientific">Cytobacillus citreus</name>
    <dbReference type="NCBI Taxonomy" id="2833586"/>
    <lineage>
        <taxon>Bacteria</taxon>
        <taxon>Bacillati</taxon>
        <taxon>Bacillota</taxon>
        <taxon>Bacilli</taxon>
        <taxon>Bacillales</taxon>
        <taxon>Bacillaceae</taxon>
        <taxon>Cytobacillus</taxon>
    </lineage>
</organism>
<dbReference type="EMBL" id="JAGYPM010000008">
    <property type="protein sequence ID" value="MBS4193051.1"/>
    <property type="molecule type" value="Genomic_DNA"/>
</dbReference>
<dbReference type="NCBIfam" id="TIGR02246">
    <property type="entry name" value="SgcJ/EcaC family oxidoreductase"/>
    <property type="match status" value="1"/>
</dbReference>
<dbReference type="InterPro" id="IPR011944">
    <property type="entry name" value="Steroid_delta5-4_isomerase"/>
</dbReference>
<evidence type="ECO:0000259" key="1">
    <source>
        <dbReference type="Pfam" id="PF14534"/>
    </source>
</evidence>
<sequence>MDKAYEEIETLYRQLITAWNNRNASEMSELFAENGEMIGFDGSLAASREEIFSHLKPIFENHPTAPFICKVKNVIFLDSRTALLRAIAGMVPIGKTEINPSVNAHQTLVAVKPEEKWQIQLFQNTPAQFHGRPELVEQMTEELSELLS</sequence>
<dbReference type="Proteomes" id="UP000681027">
    <property type="component" value="Unassembled WGS sequence"/>
</dbReference>
<dbReference type="SUPFAM" id="SSF54427">
    <property type="entry name" value="NTF2-like"/>
    <property type="match status" value="1"/>
</dbReference>
<proteinExistence type="predicted"/>
<gene>
    <name evidence="2" type="ORF">KHA94_23360</name>
</gene>
<dbReference type="Pfam" id="PF14534">
    <property type="entry name" value="DUF4440"/>
    <property type="match status" value="1"/>
</dbReference>
<dbReference type="InterPro" id="IPR032710">
    <property type="entry name" value="NTF2-like_dom_sf"/>
</dbReference>
<feature type="domain" description="DUF4440" evidence="1">
    <location>
        <begin position="8"/>
        <end position="119"/>
    </location>
</feature>
<dbReference type="InterPro" id="IPR027843">
    <property type="entry name" value="DUF4440"/>
</dbReference>
<comment type="caution">
    <text evidence="2">The sequence shown here is derived from an EMBL/GenBank/DDBJ whole genome shotgun (WGS) entry which is preliminary data.</text>
</comment>
<reference evidence="2 3" key="1">
    <citation type="submission" date="2021-05" db="EMBL/GenBank/DDBJ databases">
        <title>Novel Bacillus species.</title>
        <authorList>
            <person name="Liu G."/>
        </authorList>
    </citation>
    <scope>NUCLEOTIDE SEQUENCE [LARGE SCALE GENOMIC DNA]</scope>
    <source>
        <strain evidence="2 3">FJAT-49705</strain>
    </source>
</reference>
<evidence type="ECO:0000313" key="3">
    <source>
        <dbReference type="Proteomes" id="UP000681027"/>
    </source>
</evidence>
<name>A0ABS5NYY3_9BACI</name>
<protein>
    <submittedName>
        <fullName evidence="2">SgcJ/EcaC family oxidoreductase</fullName>
    </submittedName>
</protein>
<accession>A0ABS5NYY3</accession>
<evidence type="ECO:0000313" key="2">
    <source>
        <dbReference type="EMBL" id="MBS4193051.1"/>
    </source>
</evidence>